<sequence>MSVADLTGRLKEAEESFEEAPASLQHEGKLYLTEEEWDARRKAREAESSAGRGGRGGGSSRGGRKGHGRGRGGAGGPSNPSRPKGDECRRCGKMGHWARDCRSKPRKEQAHVAKEEEEATLLLVRSSPTSAPPTRSTYAPPPSLPPHTSPAATPPPSFDPKPKEAGPDHGGNRSGAKGAGSEARVHIREQRVFAHLGEEEERDAGTWILDTGATNHMSGSRVAFSKLDKTVLGTVRFGDDSVARIEGRGTVKFVCKNGELQSFSGVYFIPRLTTNIVSVGQLDEGGYKVIIDTGVISIREPDGQLLAKVTRAENRLYVLRVKVATPSCLAVRGRGDEMTWRWHERFGHVNMAALRKLAREELVRGLPELGQVDQLCEACQAGKQRRTPFPAQAEYRAQRRLELVHGDLCGPISPATPRGNKYFLLMVDDLSRYMWVAAIPSKDRAAAAIKEVLVRAEGESGVKLKVLRTDRGGEFTASEFAEYCAAKGVHRQHTAPYSPQQNGVVERRNGTVVSTARSMLKAKGLPGWFWGEAMSTAVYVLNRCPTKSVDGMTPFEAWHGRKPAVHHFRTFGCIVYVRDTTPHLKKLDDRGRKMIFVGYERGSKAYRAYDPITKRVHVTRDVVFDEQAQWD</sequence>
<dbReference type="GO" id="GO:0006508">
    <property type="term" value="P:proteolysis"/>
    <property type="evidence" value="ECO:0007669"/>
    <property type="project" value="UniProtKB-KW"/>
</dbReference>
<dbReference type="Pfam" id="PF00665">
    <property type="entry name" value="rve"/>
    <property type="match status" value="1"/>
</dbReference>
<dbReference type="AlphaFoldDB" id="A0A8J5SNI2"/>
<dbReference type="GO" id="GO:0003676">
    <property type="term" value="F:nucleic acid binding"/>
    <property type="evidence" value="ECO:0007669"/>
    <property type="project" value="InterPro"/>
</dbReference>
<dbReference type="PANTHER" id="PTHR42648:SF25">
    <property type="entry name" value="RNA-DIRECTED DNA POLYMERASE"/>
    <property type="match status" value="1"/>
</dbReference>
<feature type="compositionally biased region" description="Pro residues" evidence="3">
    <location>
        <begin position="139"/>
        <end position="159"/>
    </location>
</feature>
<dbReference type="InterPro" id="IPR054722">
    <property type="entry name" value="PolX-like_BBD"/>
</dbReference>
<organism evidence="6 7">
    <name type="scientific">Zizania palustris</name>
    <name type="common">Northern wild rice</name>
    <dbReference type="NCBI Taxonomy" id="103762"/>
    <lineage>
        <taxon>Eukaryota</taxon>
        <taxon>Viridiplantae</taxon>
        <taxon>Streptophyta</taxon>
        <taxon>Embryophyta</taxon>
        <taxon>Tracheophyta</taxon>
        <taxon>Spermatophyta</taxon>
        <taxon>Magnoliopsida</taxon>
        <taxon>Liliopsida</taxon>
        <taxon>Poales</taxon>
        <taxon>Poaceae</taxon>
        <taxon>BOP clade</taxon>
        <taxon>Oryzoideae</taxon>
        <taxon>Oryzeae</taxon>
        <taxon>Zizaniinae</taxon>
        <taxon>Zizania</taxon>
    </lineage>
</organism>
<feature type="compositionally biased region" description="Basic and acidic residues" evidence="3">
    <location>
        <begin position="160"/>
        <end position="171"/>
    </location>
</feature>
<dbReference type="InterPro" id="IPR001584">
    <property type="entry name" value="Integrase_cat-core"/>
</dbReference>
<keyword evidence="2" id="KW-0479">Metal-binding</keyword>
<feature type="compositionally biased region" description="Low complexity" evidence="3">
    <location>
        <begin position="125"/>
        <end position="138"/>
    </location>
</feature>
<dbReference type="PROSITE" id="PS50994">
    <property type="entry name" value="INTEGRASE"/>
    <property type="match status" value="1"/>
</dbReference>
<keyword evidence="1" id="KW-0378">Hydrolase</keyword>
<reference evidence="6" key="2">
    <citation type="submission" date="2021-02" db="EMBL/GenBank/DDBJ databases">
        <authorList>
            <person name="Kimball J.A."/>
            <person name="Haas M.W."/>
            <person name="Macchietto M."/>
            <person name="Kono T."/>
            <person name="Duquette J."/>
            <person name="Shao M."/>
        </authorList>
    </citation>
    <scope>NUCLEOTIDE SEQUENCE</scope>
    <source>
        <tissue evidence="6">Fresh leaf tissue</tissue>
    </source>
</reference>
<evidence type="ECO:0000313" key="6">
    <source>
        <dbReference type="EMBL" id="KAG8059931.1"/>
    </source>
</evidence>
<feature type="region of interest" description="Disordered" evidence="3">
    <location>
        <begin position="1"/>
        <end position="184"/>
    </location>
</feature>
<keyword evidence="2" id="KW-0863">Zinc-finger</keyword>
<evidence type="ECO:0000256" key="2">
    <source>
        <dbReference type="PROSITE-ProRule" id="PRU00047"/>
    </source>
</evidence>
<dbReference type="InterPro" id="IPR001878">
    <property type="entry name" value="Znf_CCHC"/>
</dbReference>
<dbReference type="GO" id="GO:0008233">
    <property type="term" value="F:peptidase activity"/>
    <property type="evidence" value="ECO:0007669"/>
    <property type="project" value="UniProtKB-KW"/>
</dbReference>
<name>A0A8J5SNI2_ZIZPA</name>
<feature type="compositionally biased region" description="Gly residues" evidence="3">
    <location>
        <begin position="51"/>
        <end position="61"/>
    </location>
</feature>
<proteinExistence type="predicted"/>
<dbReference type="SMART" id="SM00343">
    <property type="entry name" value="ZnF_C2HC"/>
    <property type="match status" value="1"/>
</dbReference>
<keyword evidence="2" id="KW-0862">Zinc</keyword>
<dbReference type="InterPro" id="IPR057670">
    <property type="entry name" value="SH3_retrovirus"/>
</dbReference>
<evidence type="ECO:0000313" key="7">
    <source>
        <dbReference type="Proteomes" id="UP000729402"/>
    </source>
</evidence>
<dbReference type="GO" id="GO:0015074">
    <property type="term" value="P:DNA integration"/>
    <property type="evidence" value="ECO:0007669"/>
    <property type="project" value="InterPro"/>
</dbReference>
<protein>
    <submittedName>
        <fullName evidence="6">Uncharacterized protein</fullName>
    </submittedName>
</protein>
<evidence type="ECO:0000259" key="4">
    <source>
        <dbReference type="PROSITE" id="PS50158"/>
    </source>
</evidence>
<dbReference type="Pfam" id="PF25597">
    <property type="entry name" value="SH3_retrovirus"/>
    <property type="match status" value="1"/>
</dbReference>
<feature type="domain" description="Integrase catalytic" evidence="5">
    <location>
        <begin position="386"/>
        <end position="562"/>
    </location>
</feature>
<dbReference type="PROSITE" id="PS50158">
    <property type="entry name" value="ZF_CCHC"/>
    <property type="match status" value="1"/>
</dbReference>
<reference evidence="6" key="1">
    <citation type="journal article" date="2021" name="bioRxiv">
        <title>Whole Genome Assembly and Annotation of Northern Wild Rice, Zizania palustris L., Supports a Whole Genome Duplication in the Zizania Genus.</title>
        <authorList>
            <person name="Haas M."/>
            <person name="Kono T."/>
            <person name="Macchietto M."/>
            <person name="Millas R."/>
            <person name="McGilp L."/>
            <person name="Shao M."/>
            <person name="Duquette J."/>
            <person name="Hirsch C.N."/>
            <person name="Kimball J."/>
        </authorList>
    </citation>
    <scope>NUCLEOTIDE SEQUENCE</scope>
    <source>
        <tissue evidence="6">Fresh leaf tissue</tissue>
    </source>
</reference>
<accession>A0A8J5SNI2</accession>
<keyword evidence="7" id="KW-1185">Reference proteome</keyword>
<gene>
    <name evidence="6" type="ORF">GUJ93_ZPchr0002g24694</name>
</gene>
<dbReference type="InterPro" id="IPR025724">
    <property type="entry name" value="GAG-pre-integrase_dom"/>
</dbReference>
<dbReference type="Pfam" id="PF13976">
    <property type="entry name" value="gag_pre-integrs"/>
    <property type="match status" value="1"/>
</dbReference>
<dbReference type="PANTHER" id="PTHR42648">
    <property type="entry name" value="TRANSPOSASE, PUTATIVE-RELATED"/>
    <property type="match status" value="1"/>
</dbReference>
<dbReference type="EMBL" id="JAAALK010000287">
    <property type="protein sequence ID" value="KAG8059931.1"/>
    <property type="molecule type" value="Genomic_DNA"/>
</dbReference>
<evidence type="ECO:0000256" key="1">
    <source>
        <dbReference type="ARBA" id="ARBA00022670"/>
    </source>
</evidence>
<dbReference type="InterPro" id="IPR039537">
    <property type="entry name" value="Retrotran_Ty1/copia-like"/>
</dbReference>
<comment type="caution">
    <text evidence="6">The sequence shown here is derived from an EMBL/GenBank/DDBJ whole genome shotgun (WGS) entry which is preliminary data.</text>
</comment>
<feature type="compositionally biased region" description="Basic and acidic residues" evidence="3">
    <location>
        <begin position="38"/>
        <end position="47"/>
    </location>
</feature>
<feature type="domain" description="CCHC-type" evidence="4">
    <location>
        <begin position="88"/>
        <end position="103"/>
    </location>
</feature>
<dbReference type="Proteomes" id="UP000729402">
    <property type="component" value="Unassembled WGS sequence"/>
</dbReference>
<evidence type="ECO:0000256" key="3">
    <source>
        <dbReference type="SAM" id="MobiDB-lite"/>
    </source>
</evidence>
<feature type="compositionally biased region" description="Basic and acidic residues" evidence="3">
    <location>
        <begin position="97"/>
        <end position="114"/>
    </location>
</feature>
<dbReference type="OrthoDB" id="906313at2759"/>
<dbReference type="Pfam" id="PF22936">
    <property type="entry name" value="Pol_BBD"/>
    <property type="match status" value="1"/>
</dbReference>
<dbReference type="Pfam" id="PF00098">
    <property type="entry name" value="zf-CCHC"/>
    <property type="match status" value="1"/>
</dbReference>
<keyword evidence="1" id="KW-0645">Protease</keyword>
<dbReference type="GO" id="GO:0008270">
    <property type="term" value="F:zinc ion binding"/>
    <property type="evidence" value="ECO:0007669"/>
    <property type="project" value="UniProtKB-KW"/>
</dbReference>
<evidence type="ECO:0000259" key="5">
    <source>
        <dbReference type="PROSITE" id="PS50994"/>
    </source>
</evidence>